<feature type="signal peptide" evidence="7">
    <location>
        <begin position="1"/>
        <end position="28"/>
    </location>
</feature>
<dbReference type="GO" id="GO:0031519">
    <property type="term" value="C:PcG protein complex"/>
    <property type="evidence" value="ECO:0007669"/>
    <property type="project" value="TreeGrafter"/>
</dbReference>
<dbReference type="PANTHER" id="PTHR14003:SF19">
    <property type="entry name" value="YY2 TRANSCRIPTION FACTOR"/>
    <property type="match status" value="1"/>
</dbReference>
<proteinExistence type="predicted"/>
<reference evidence="9 10" key="1">
    <citation type="journal article" date="2020" name="ISME J.">
        <title>Uncovering the hidden diversity of litter-decomposition mechanisms in mushroom-forming fungi.</title>
        <authorList>
            <person name="Floudas D."/>
            <person name="Bentzer J."/>
            <person name="Ahren D."/>
            <person name="Johansson T."/>
            <person name="Persson P."/>
            <person name="Tunlid A."/>
        </authorList>
    </citation>
    <scope>NUCLEOTIDE SEQUENCE [LARGE SCALE GENOMIC DNA]</scope>
    <source>
        <strain evidence="9 10">CBS 406.79</strain>
    </source>
</reference>
<dbReference type="AlphaFoldDB" id="A0A8H5HSM2"/>
<feature type="region of interest" description="Disordered" evidence="6">
    <location>
        <begin position="118"/>
        <end position="155"/>
    </location>
</feature>
<feature type="chain" id="PRO_5034288533" description="C2H2-type domain-containing protein" evidence="7">
    <location>
        <begin position="29"/>
        <end position="221"/>
    </location>
</feature>
<evidence type="ECO:0000256" key="2">
    <source>
        <dbReference type="ARBA" id="ARBA00022737"/>
    </source>
</evidence>
<keyword evidence="3 5" id="KW-0863">Zinc-finger</keyword>
<dbReference type="InterPro" id="IPR013087">
    <property type="entry name" value="Znf_C2H2_type"/>
</dbReference>
<keyword evidence="2" id="KW-0677">Repeat</keyword>
<name>A0A8H5HSM2_9AGAR</name>
<feature type="domain" description="C2H2-type" evidence="8">
    <location>
        <begin position="161"/>
        <end position="190"/>
    </location>
</feature>
<gene>
    <name evidence="9" type="ORF">D9757_004624</name>
</gene>
<dbReference type="Pfam" id="PF00096">
    <property type="entry name" value="zf-C2H2"/>
    <property type="match status" value="1"/>
</dbReference>
<evidence type="ECO:0000256" key="5">
    <source>
        <dbReference type="PROSITE-ProRule" id="PRU00042"/>
    </source>
</evidence>
<comment type="caution">
    <text evidence="9">The sequence shown here is derived from an EMBL/GenBank/DDBJ whole genome shotgun (WGS) entry which is preliminary data.</text>
</comment>
<evidence type="ECO:0000256" key="3">
    <source>
        <dbReference type="ARBA" id="ARBA00022771"/>
    </source>
</evidence>
<dbReference type="GO" id="GO:0000785">
    <property type="term" value="C:chromatin"/>
    <property type="evidence" value="ECO:0007669"/>
    <property type="project" value="TreeGrafter"/>
</dbReference>
<organism evidence="9 10">
    <name type="scientific">Collybiopsis confluens</name>
    <dbReference type="NCBI Taxonomy" id="2823264"/>
    <lineage>
        <taxon>Eukaryota</taxon>
        <taxon>Fungi</taxon>
        <taxon>Dikarya</taxon>
        <taxon>Basidiomycota</taxon>
        <taxon>Agaricomycotina</taxon>
        <taxon>Agaricomycetes</taxon>
        <taxon>Agaricomycetidae</taxon>
        <taxon>Agaricales</taxon>
        <taxon>Marasmiineae</taxon>
        <taxon>Omphalotaceae</taxon>
        <taxon>Collybiopsis</taxon>
    </lineage>
</organism>
<dbReference type="GO" id="GO:0000981">
    <property type="term" value="F:DNA-binding transcription factor activity, RNA polymerase II-specific"/>
    <property type="evidence" value="ECO:0007669"/>
    <property type="project" value="TreeGrafter"/>
</dbReference>
<dbReference type="SMART" id="SM00355">
    <property type="entry name" value="ZnF_C2H2"/>
    <property type="match status" value="2"/>
</dbReference>
<keyword evidence="4" id="KW-0862">Zinc</keyword>
<evidence type="ECO:0000256" key="4">
    <source>
        <dbReference type="ARBA" id="ARBA00022833"/>
    </source>
</evidence>
<keyword evidence="7" id="KW-0732">Signal</keyword>
<evidence type="ECO:0000313" key="10">
    <source>
        <dbReference type="Proteomes" id="UP000518752"/>
    </source>
</evidence>
<dbReference type="SUPFAM" id="SSF57667">
    <property type="entry name" value="beta-beta-alpha zinc fingers"/>
    <property type="match status" value="1"/>
</dbReference>
<feature type="domain" description="C2H2-type" evidence="8">
    <location>
        <begin position="191"/>
        <end position="218"/>
    </location>
</feature>
<accession>A0A8H5HSM2</accession>
<dbReference type="OrthoDB" id="654211at2759"/>
<dbReference type="GO" id="GO:0005667">
    <property type="term" value="C:transcription regulator complex"/>
    <property type="evidence" value="ECO:0007669"/>
    <property type="project" value="TreeGrafter"/>
</dbReference>
<sequence>MVGNLRGGRGRTQAHLPILCLHLQYVCAASSHMNSEIIPDFDPTLAYDENFETFDLLPVHQSSSWPNQTMAPPQVFPVPDIYALNPEGITAPPSSNGYILPVAQSHSPPFTFTTQASPPQIVPSQTPISSLSGSKVRAVGSPSGTQAAKKRRTRPPASQKFLCTVVGCGAELTSKQNLKYHLAYHSNLKAYQCTECGKAFVTPSDMKRHRDSTAGCKKKLT</sequence>
<evidence type="ECO:0000256" key="1">
    <source>
        <dbReference type="ARBA" id="ARBA00022723"/>
    </source>
</evidence>
<dbReference type="PANTHER" id="PTHR14003">
    <property type="entry name" value="TRANSCRIPTIONAL REPRESSOR PROTEIN YY"/>
    <property type="match status" value="1"/>
</dbReference>
<dbReference type="Proteomes" id="UP000518752">
    <property type="component" value="Unassembled WGS sequence"/>
</dbReference>
<feature type="compositionally biased region" description="Polar residues" evidence="6">
    <location>
        <begin position="118"/>
        <end position="133"/>
    </location>
</feature>
<dbReference type="InterPro" id="IPR036236">
    <property type="entry name" value="Znf_C2H2_sf"/>
</dbReference>
<evidence type="ECO:0000313" key="9">
    <source>
        <dbReference type="EMBL" id="KAF5388470.1"/>
    </source>
</evidence>
<keyword evidence="10" id="KW-1185">Reference proteome</keyword>
<keyword evidence="1" id="KW-0479">Metal-binding</keyword>
<dbReference type="GO" id="GO:0000978">
    <property type="term" value="F:RNA polymerase II cis-regulatory region sequence-specific DNA binding"/>
    <property type="evidence" value="ECO:0007669"/>
    <property type="project" value="TreeGrafter"/>
</dbReference>
<dbReference type="FunFam" id="3.30.160.60:FF:000100">
    <property type="entry name" value="Zinc finger 45-like"/>
    <property type="match status" value="1"/>
</dbReference>
<dbReference type="Gene3D" id="3.30.160.60">
    <property type="entry name" value="Classic Zinc Finger"/>
    <property type="match status" value="1"/>
</dbReference>
<dbReference type="PROSITE" id="PS50157">
    <property type="entry name" value="ZINC_FINGER_C2H2_2"/>
    <property type="match status" value="2"/>
</dbReference>
<evidence type="ECO:0000259" key="8">
    <source>
        <dbReference type="PROSITE" id="PS50157"/>
    </source>
</evidence>
<dbReference type="GO" id="GO:0008270">
    <property type="term" value="F:zinc ion binding"/>
    <property type="evidence" value="ECO:0007669"/>
    <property type="project" value="UniProtKB-KW"/>
</dbReference>
<evidence type="ECO:0000256" key="6">
    <source>
        <dbReference type="SAM" id="MobiDB-lite"/>
    </source>
</evidence>
<protein>
    <recommendedName>
        <fullName evidence="8">C2H2-type domain-containing protein</fullName>
    </recommendedName>
</protein>
<evidence type="ECO:0000256" key="7">
    <source>
        <dbReference type="SAM" id="SignalP"/>
    </source>
</evidence>
<dbReference type="EMBL" id="JAACJN010000029">
    <property type="protein sequence ID" value="KAF5388470.1"/>
    <property type="molecule type" value="Genomic_DNA"/>
</dbReference>